<organism evidence="3 4">
    <name type="scientific">Morus notabilis</name>
    <dbReference type="NCBI Taxonomy" id="981085"/>
    <lineage>
        <taxon>Eukaryota</taxon>
        <taxon>Viridiplantae</taxon>
        <taxon>Streptophyta</taxon>
        <taxon>Embryophyta</taxon>
        <taxon>Tracheophyta</taxon>
        <taxon>Spermatophyta</taxon>
        <taxon>Magnoliopsida</taxon>
        <taxon>eudicotyledons</taxon>
        <taxon>Gunneridae</taxon>
        <taxon>Pentapetalae</taxon>
        <taxon>rosids</taxon>
        <taxon>fabids</taxon>
        <taxon>Rosales</taxon>
        <taxon>Moraceae</taxon>
        <taxon>Moreae</taxon>
        <taxon>Morus</taxon>
    </lineage>
</organism>
<protein>
    <submittedName>
        <fullName evidence="3">Uncharacterized protein</fullName>
    </submittedName>
</protein>
<dbReference type="AlphaFoldDB" id="W9S7U8"/>
<dbReference type="Proteomes" id="UP000030645">
    <property type="component" value="Unassembled WGS sequence"/>
</dbReference>
<name>W9S7U8_9ROSA</name>
<evidence type="ECO:0000256" key="2">
    <source>
        <dbReference type="SAM" id="SignalP"/>
    </source>
</evidence>
<proteinExistence type="predicted"/>
<feature type="compositionally biased region" description="Basic and acidic residues" evidence="1">
    <location>
        <begin position="53"/>
        <end position="66"/>
    </location>
</feature>
<feature type="signal peptide" evidence="2">
    <location>
        <begin position="1"/>
        <end position="24"/>
    </location>
</feature>
<dbReference type="EMBL" id="KE345789">
    <property type="protein sequence ID" value="EXC16254.1"/>
    <property type="molecule type" value="Genomic_DNA"/>
</dbReference>
<feature type="chain" id="PRO_5004929245" evidence="2">
    <location>
        <begin position="25"/>
        <end position="108"/>
    </location>
</feature>
<keyword evidence="2" id="KW-0732">Signal</keyword>
<keyword evidence="4" id="KW-1185">Reference proteome</keyword>
<reference evidence="4" key="1">
    <citation type="submission" date="2013-01" db="EMBL/GenBank/DDBJ databases">
        <title>Draft Genome Sequence of a Mulberry Tree, Morus notabilis C.K. Schneid.</title>
        <authorList>
            <person name="He N."/>
            <person name="Zhao S."/>
        </authorList>
    </citation>
    <scope>NUCLEOTIDE SEQUENCE</scope>
</reference>
<evidence type="ECO:0000313" key="4">
    <source>
        <dbReference type="Proteomes" id="UP000030645"/>
    </source>
</evidence>
<feature type="region of interest" description="Disordered" evidence="1">
    <location>
        <begin position="42"/>
        <end position="97"/>
    </location>
</feature>
<sequence length="108" mass="12180">MELKSCFTTIFFLFLFAAPYFSRGEYSDALDSNEVYEIDYRGPETHSSIPPPDHSHGKPWIHKESSWGHPNYPKSKGSNMGRKICEASKGTKGPKPARVGLVSQLKYL</sequence>
<accession>W9S7U8</accession>
<dbReference type="eggNOG" id="ENOG502RRHK">
    <property type="taxonomic scope" value="Eukaryota"/>
</dbReference>
<evidence type="ECO:0000313" key="3">
    <source>
        <dbReference type="EMBL" id="EXC16254.1"/>
    </source>
</evidence>
<gene>
    <name evidence="3" type="ORF">L484_024428</name>
</gene>
<evidence type="ECO:0000256" key="1">
    <source>
        <dbReference type="SAM" id="MobiDB-lite"/>
    </source>
</evidence>